<dbReference type="SUPFAM" id="SSF102215">
    <property type="entry name" value="Creatininase"/>
    <property type="match status" value="1"/>
</dbReference>
<dbReference type="Gene3D" id="3.40.50.10310">
    <property type="entry name" value="Creatininase"/>
    <property type="match status" value="1"/>
</dbReference>
<dbReference type="Proteomes" id="UP000467322">
    <property type="component" value="Unassembled WGS sequence"/>
</dbReference>
<organism evidence="6 7">
    <name type="scientific">Maritimibacter harenae</name>
    <dbReference type="NCBI Taxonomy" id="2606218"/>
    <lineage>
        <taxon>Bacteria</taxon>
        <taxon>Pseudomonadati</taxon>
        <taxon>Pseudomonadota</taxon>
        <taxon>Alphaproteobacteria</taxon>
        <taxon>Rhodobacterales</taxon>
        <taxon>Roseobacteraceae</taxon>
        <taxon>Maritimibacter</taxon>
    </lineage>
</organism>
<dbReference type="RefSeq" id="WP_161352470.1">
    <property type="nucleotide sequence ID" value="NZ_WTUX01000019.1"/>
</dbReference>
<keyword evidence="7" id="KW-1185">Reference proteome</keyword>
<dbReference type="EMBL" id="WTUX01000019">
    <property type="protein sequence ID" value="MZR14341.1"/>
    <property type="molecule type" value="Genomic_DNA"/>
</dbReference>
<dbReference type="InterPro" id="IPR003785">
    <property type="entry name" value="Creatininase/forma_Hydrolase"/>
</dbReference>
<keyword evidence="3" id="KW-0378">Hydrolase</keyword>
<sequence length="246" mass="27192">MTVEAQYLSRDAFEERIAKCPVAILPLGATEQHGHHLPLGTDTILANFFAKRIAEATGATVLPPMPYGYSWVWRDDAGSVTLDQKAMEDVICNVAESMARAGVKHLVLVNGHEANSATMKYASRRMWDHPDIDVWRLFYPNLSEELKAHCDSPTWHGIVHACEFETSLMLAVAPETVDMDKAVAEYPERDPAYFYGGRPMGELSESGVFGDATKATVEKGEAMVDVFTDHMVDMVRGICARVDAGR</sequence>
<evidence type="ECO:0000313" key="7">
    <source>
        <dbReference type="Proteomes" id="UP000467322"/>
    </source>
</evidence>
<evidence type="ECO:0000256" key="1">
    <source>
        <dbReference type="ARBA" id="ARBA00001947"/>
    </source>
</evidence>
<protein>
    <submittedName>
        <fullName evidence="6">Creatininase family protein</fullName>
    </submittedName>
</protein>
<dbReference type="InterPro" id="IPR024087">
    <property type="entry name" value="Creatininase-like_sf"/>
</dbReference>
<dbReference type="PANTHER" id="PTHR35005">
    <property type="entry name" value="3-DEHYDRO-SCYLLO-INOSOSE HYDROLASE"/>
    <property type="match status" value="1"/>
</dbReference>
<dbReference type="Pfam" id="PF02633">
    <property type="entry name" value="Creatininase"/>
    <property type="match status" value="1"/>
</dbReference>
<evidence type="ECO:0000256" key="5">
    <source>
        <dbReference type="ARBA" id="ARBA00024029"/>
    </source>
</evidence>
<evidence type="ECO:0000256" key="3">
    <source>
        <dbReference type="ARBA" id="ARBA00022801"/>
    </source>
</evidence>
<evidence type="ECO:0000256" key="4">
    <source>
        <dbReference type="ARBA" id="ARBA00022833"/>
    </source>
</evidence>
<dbReference type="GO" id="GO:0016811">
    <property type="term" value="F:hydrolase activity, acting on carbon-nitrogen (but not peptide) bonds, in linear amides"/>
    <property type="evidence" value="ECO:0007669"/>
    <property type="project" value="TreeGrafter"/>
</dbReference>
<proteinExistence type="inferred from homology"/>
<gene>
    <name evidence="6" type="ORF">GQE99_15085</name>
</gene>
<dbReference type="GO" id="GO:0009231">
    <property type="term" value="P:riboflavin biosynthetic process"/>
    <property type="evidence" value="ECO:0007669"/>
    <property type="project" value="TreeGrafter"/>
</dbReference>
<accession>A0A845MB66</accession>
<evidence type="ECO:0000256" key="2">
    <source>
        <dbReference type="ARBA" id="ARBA00022723"/>
    </source>
</evidence>
<comment type="cofactor">
    <cofactor evidence="1">
        <name>Zn(2+)</name>
        <dbReference type="ChEBI" id="CHEBI:29105"/>
    </cofactor>
</comment>
<dbReference type="AlphaFoldDB" id="A0A845MB66"/>
<comment type="caution">
    <text evidence="6">The sequence shown here is derived from an EMBL/GenBank/DDBJ whole genome shotgun (WGS) entry which is preliminary data.</text>
</comment>
<name>A0A845MB66_9RHOB</name>
<comment type="similarity">
    <text evidence="5">Belongs to the creatininase superfamily.</text>
</comment>
<reference evidence="6 7" key="1">
    <citation type="submission" date="2019-12" db="EMBL/GenBank/DDBJ databases">
        <title>Maritimibacter sp. nov. sp. isolated from sea sand.</title>
        <authorList>
            <person name="Kim J."/>
            <person name="Jeong S.E."/>
            <person name="Jung H.S."/>
            <person name="Jeon C.O."/>
        </authorList>
    </citation>
    <scope>NUCLEOTIDE SEQUENCE [LARGE SCALE GENOMIC DNA]</scope>
    <source>
        <strain evidence="6 7">DP07</strain>
    </source>
</reference>
<keyword evidence="4" id="KW-0862">Zinc</keyword>
<dbReference type="GO" id="GO:0046872">
    <property type="term" value="F:metal ion binding"/>
    <property type="evidence" value="ECO:0007669"/>
    <property type="project" value="UniProtKB-KW"/>
</dbReference>
<keyword evidence="2" id="KW-0479">Metal-binding</keyword>
<evidence type="ECO:0000313" key="6">
    <source>
        <dbReference type="EMBL" id="MZR14341.1"/>
    </source>
</evidence>
<dbReference type="PANTHER" id="PTHR35005:SF1">
    <property type="entry name" value="2-AMINO-5-FORMYLAMINO-6-RIBOSYLAMINOPYRIMIDIN-4(3H)-ONE 5'-MONOPHOSPHATE DEFORMYLASE"/>
    <property type="match status" value="1"/>
</dbReference>